<evidence type="ECO:0000256" key="2">
    <source>
        <dbReference type="ARBA" id="ARBA00023015"/>
    </source>
</evidence>
<name>B1ZS73_OPITP</name>
<proteinExistence type="inferred from homology"/>
<dbReference type="AlphaFoldDB" id="B1ZS73"/>
<dbReference type="KEGG" id="ote:Oter_2390"/>
<keyword evidence="2" id="KW-0805">Transcription regulation</keyword>
<dbReference type="PROSITE" id="PS50931">
    <property type="entry name" value="HTH_LYSR"/>
    <property type="match status" value="1"/>
</dbReference>
<dbReference type="InterPro" id="IPR005119">
    <property type="entry name" value="LysR_subst-bd"/>
</dbReference>
<dbReference type="GO" id="GO:0003677">
    <property type="term" value="F:DNA binding"/>
    <property type="evidence" value="ECO:0007669"/>
    <property type="project" value="UniProtKB-KW"/>
</dbReference>
<dbReference type="PRINTS" id="PR00039">
    <property type="entry name" value="HTHLYSR"/>
</dbReference>
<dbReference type="PANTHER" id="PTHR30346:SF0">
    <property type="entry name" value="HCA OPERON TRANSCRIPTIONAL ACTIVATOR HCAR"/>
    <property type="match status" value="1"/>
</dbReference>
<dbReference type="Pfam" id="PF03466">
    <property type="entry name" value="LysR_substrate"/>
    <property type="match status" value="1"/>
</dbReference>
<dbReference type="Proteomes" id="UP000007013">
    <property type="component" value="Chromosome"/>
</dbReference>
<evidence type="ECO:0000256" key="1">
    <source>
        <dbReference type="ARBA" id="ARBA00009437"/>
    </source>
</evidence>
<gene>
    <name evidence="6" type="ordered locus">Oter_2390</name>
</gene>
<dbReference type="eggNOG" id="COG0583">
    <property type="taxonomic scope" value="Bacteria"/>
</dbReference>
<dbReference type="SUPFAM" id="SSF53850">
    <property type="entry name" value="Periplasmic binding protein-like II"/>
    <property type="match status" value="1"/>
</dbReference>
<keyword evidence="7" id="KW-1185">Reference proteome</keyword>
<dbReference type="InterPro" id="IPR036388">
    <property type="entry name" value="WH-like_DNA-bd_sf"/>
</dbReference>
<dbReference type="InterPro" id="IPR036390">
    <property type="entry name" value="WH_DNA-bd_sf"/>
</dbReference>
<comment type="similarity">
    <text evidence="1">Belongs to the LysR transcriptional regulatory family.</text>
</comment>
<evidence type="ECO:0000259" key="5">
    <source>
        <dbReference type="PROSITE" id="PS50931"/>
    </source>
</evidence>
<dbReference type="HOGENOM" id="CLU_039613_6_4_0"/>
<evidence type="ECO:0000313" key="6">
    <source>
        <dbReference type="EMBL" id="ACB75672.1"/>
    </source>
</evidence>
<dbReference type="Gene3D" id="1.10.10.10">
    <property type="entry name" value="Winged helix-like DNA-binding domain superfamily/Winged helix DNA-binding domain"/>
    <property type="match status" value="1"/>
</dbReference>
<dbReference type="GO" id="GO:0003700">
    <property type="term" value="F:DNA-binding transcription factor activity"/>
    <property type="evidence" value="ECO:0007669"/>
    <property type="project" value="InterPro"/>
</dbReference>
<dbReference type="SUPFAM" id="SSF46785">
    <property type="entry name" value="Winged helix' DNA-binding domain"/>
    <property type="match status" value="1"/>
</dbReference>
<dbReference type="EMBL" id="CP001032">
    <property type="protein sequence ID" value="ACB75672.1"/>
    <property type="molecule type" value="Genomic_DNA"/>
</dbReference>
<keyword evidence="3" id="KW-0238">DNA-binding</keyword>
<keyword evidence="4" id="KW-0804">Transcription</keyword>
<dbReference type="Pfam" id="PF00126">
    <property type="entry name" value="HTH_1"/>
    <property type="match status" value="1"/>
</dbReference>
<dbReference type="RefSeq" id="WP_012375209.1">
    <property type="nucleotide sequence ID" value="NC_010571.1"/>
</dbReference>
<reference evidence="6 7" key="1">
    <citation type="journal article" date="2011" name="J. Bacteriol.">
        <title>Genome sequence of the verrucomicrobium Opitutus terrae PB90-1, an abundant inhabitant of rice paddy soil ecosystems.</title>
        <authorList>
            <person name="van Passel M.W."/>
            <person name="Kant R."/>
            <person name="Palva A."/>
            <person name="Copeland A."/>
            <person name="Lucas S."/>
            <person name="Lapidus A."/>
            <person name="Glavina del Rio T."/>
            <person name="Pitluck S."/>
            <person name="Goltsman E."/>
            <person name="Clum A."/>
            <person name="Sun H."/>
            <person name="Schmutz J."/>
            <person name="Larimer F.W."/>
            <person name="Land M.L."/>
            <person name="Hauser L."/>
            <person name="Kyrpides N."/>
            <person name="Mikhailova N."/>
            <person name="Richardson P.P."/>
            <person name="Janssen P.H."/>
            <person name="de Vos W.M."/>
            <person name="Smidt H."/>
        </authorList>
    </citation>
    <scope>NUCLEOTIDE SEQUENCE [LARGE SCALE GENOMIC DNA]</scope>
    <source>
        <strain evidence="7">DSM 11246 / JCM 15787 / PB90-1</strain>
    </source>
</reference>
<dbReference type="GO" id="GO:0032993">
    <property type="term" value="C:protein-DNA complex"/>
    <property type="evidence" value="ECO:0007669"/>
    <property type="project" value="TreeGrafter"/>
</dbReference>
<organism evidence="6 7">
    <name type="scientific">Opitutus terrae (strain DSM 11246 / JCM 15787 / PB90-1)</name>
    <dbReference type="NCBI Taxonomy" id="452637"/>
    <lineage>
        <taxon>Bacteria</taxon>
        <taxon>Pseudomonadati</taxon>
        <taxon>Verrucomicrobiota</taxon>
        <taxon>Opitutia</taxon>
        <taxon>Opitutales</taxon>
        <taxon>Opitutaceae</taxon>
        <taxon>Opitutus</taxon>
    </lineage>
</organism>
<evidence type="ECO:0000256" key="4">
    <source>
        <dbReference type="ARBA" id="ARBA00023163"/>
    </source>
</evidence>
<dbReference type="STRING" id="452637.Oter_2390"/>
<dbReference type="FunFam" id="1.10.10.10:FF:000001">
    <property type="entry name" value="LysR family transcriptional regulator"/>
    <property type="match status" value="1"/>
</dbReference>
<evidence type="ECO:0000313" key="7">
    <source>
        <dbReference type="Proteomes" id="UP000007013"/>
    </source>
</evidence>
<sequence>MQLATLRAFLVVLAEHSVTAASTRLHLSQSTLTRQIAALEHEIGTPLLERHARGVAPTPAGQALADAITGPLGSIESAILLARQFGRGDRTELRIGYLQSLARSYLNPALAALRQVHPGVKVRLINLCAAGQMRALRANEIDVALIGHEGRLLSREFYARRVQCVPVIAALPVGHPLAARATLRLADLRRELFIGKDDGESPGHNEWIAQMCRRAGFRPRFVQHAGSISEVLSLAVSENAVALLPEFAAEPAAPSIATVPVVDAGAHWDLLVLWQRGRAAAPVKAFVNALNAMPQRPILTARVA</sequence>
<protein>
    <submittedName>
        <fullName evidence="6">Transcriptional regulator, LysR family</fullName>
    </submittedName>
</protein>
<dbReference type="PANTHER" id="PTHR30346">
    <property type="entry name" value="TRANSCRIPTIONAL DUAL REGULATOR HCAR-RELATED"/>
    <property type="match status" value="1"/>
</dbReference>
<evidence type="ECO:0000256" key="3">
    <source>
        <dbReference type="ARBA" id="ARBA00023125"/>
    </source>
</evidence>
<accession>B1ZS73</accession>
<dbReference type="Gene3D" id="3.40.190.10">
    <property type="entry name" value="Periplasmic binding protein-like II"/>
    <property type="match status" value="2"/>
</dbReference>
<dbReference type="InterPro" id="IPR000847">
    <property type="entry name" value="LysR_HTH_N"/>
</dbReference>
<feature type="domain" description="HTH lysR-type" evidence="5">
    <location>
        <begin position="1"/>
        <end position="58"/>
    </location>
</feature>
<dbReference type="OrthoDB" id="155872at2"/>
<dbReference type="CDD" id="cd08414">
    <property type="entry name" value="PBP2_LTTR_aromatics_like"/>
    <property type="match status" value="1"/>
</dbReference>